<dbReference type="AlphaFoldDB" id="A0A0L0FKP9"/>
<evidence type="ECO:0000256" key="1">
    <source>
        <dbReference type="SAM" id="MobiDB-lite"/>
    </source>
</evidence>
<name>A0A0L0FKP9_9EUKA</name>
<accession>A0A0L0FKP9</accession>
<reference evidence="2 3" key="1">
    <citation type="submission" date="2011-02" db="EMBL/GenBank/DDBJ databases">
        <title>The Genome Sequence of Sphaeroforma arctica JP610.</title>
        <authorList>
            <consortium name="The Broad Institute Genome Sequencing Platform"/>
            <person name="Russ C."/>
            <person name="Cuomo C."/>
            <person name="Young S.K."/>
            <person name="Zeng Q."/>
            <person name="Gargeya S."/>
            <person name="Alvarado L."/>
            <person name="Berlin A."/>
            <person name="Chapman S.B."/>
            <person name="Chen Z."/>
            <person name="Freedman E."/>
            <person name="Gellesch M."/>
            <person name="Goldberg J."/>
            <person name="Griggs A."/>
            <person name="Gujja S."/>
            <person name="Heilman E."/>
            <person name="Heiman D."/>
            <person name="Howarth C."/>
            <person name="Mehta T."/>
            <person name="Neiman D."/>
            <person name="Pearson M."/>
            <person name="Roberts A."/>
            <person name="Saif S."/>
            <person name="Shea T."/>
            <person name="Shenoy N."/>
            <person name="Sisk P."/>
            <person name="Stolte C."/>
            <person name="Sykes S."/>
            <person name="White J."/>
            <person name="Yandava C."/>
            <person name="Burger G."/>
            <person name="Gray M.W."/>
            <person name="Holland P.W.H."/>
            <person name="King N."/>
            <person name="Lang F.B.F."/>
            <person name="Roger A.J."/>
            <person name="Ruiz-Trillo I."/>
            <person name="Haas B."/>
            <person name="Nusbaum C."/>
            <person name="Birren B."/>
        </authorList>
    </citation>
    <scope>NUCLEOTIDE SEQUENCE [LARGE SCALE GENOMIC DNA]</scope>
    <source>
        <strain evidence="2 3">JP610</strain>
    </source>
</reference>
<dbReference type="Proteomes" id="UP000054560">
    <property type="component" value="Unassembled WGS sequence"/>
</dbReference>
<feature type="region of interest" description="Disordered" evidence="1">
    <location>
        <begin position="163"/>
        <end position="217"/>
    </location>
</feature>
<evidence type="ECO:0000313" key="3">
    <source>
        <dbReference type="Proteomes" id="UP000054560"/>
    </source>
</evidence>
<dbReference type="EMBL" id="KQ242757">
    <property type="protein sequence ID" value="KNC77362.1"/>
    <property type="molecule type" value="Genomic_DNA"/>
</dbReference>
<sequence>MSLSADEKESVMHMSAAMERQVTLVCAGGEDTRPDTYGCDYVYNMQRYEDDTSEKTPQTYEIVTSISTGTAKAKKFEFMTQNSANSSYTSNSIYSMREGIGNEVAMESGSYTDISIDTRDSGNRDTAHAIQYKTHNSNETSAEEMRAPCWGGKDGCDTHTPMKEKGNTKTQVHTQVGDWDSTGSAEARRGVSMRAGKNKGMQTHTHNKSKGKDKAPCNEMDNVEMLQSTDTSQGNNKPIHRRKNSFIVSAIKRMGRNGKAKTNDGEEAVEIKDYLGIVKVKHLDIATNVEIEDSIVKLGILHVEQMIKFRHQELYTGAELDEADQILDYTHHSTEVHKLELQQREREGQLRALQPRIRRRDRARHLARHNTKRISSQKRVVNRWCQASGVNQMFRSIDDFLV</sequence>
<gene>
    <name evidence="2" type="ORF">SARC_10173</name>
</gene>
<dbReference type="RefSeq" id="XP_014151264.1">
    <property type="nucleotide sequence ID" value="XM_014295789.1"/>
</dbReference>
<protein>
    <submittedName>
        <fullName evidence="2">Uncharacterized protein</fullName>
    </submittedName>
</protein>
<dbReference type="GeneID" id="25910677"/>
<keyword evidence="3" id="KW-1185">Reference proteome</keyword>
<organism evidence="2 3">
    <name type="scientific">Sphaeroforma arctica JP610</name>
    <dbReference type="NCBI Taxonomy" id="667725"/>
    <lineage>
        <taxon>Eukaryota</taxon>
        <taxon>Ichthyosporea</taxon>
        <taxon>Ichthyophonida</taxon>
        <taxon>Sphaeroforma</taxon>
    </lineage>
</organism>
<evidence type="ECO:0000313" key="2">
    <source>
        <dbReference type="EMBL" id="KNC77362.1"/>
    </source>
</evidence>
<proteinExistence type="predicted"/>